<keyword evidence="6" id="KW-0408">Iron</keyword>
<keyword evidence="10" id="KW-1185">Reference proteome</keyword>
<dbReference type="GO" id="GO:0004497">
    <property type="term" value="F:monooxygenase activity"/>
    <property type="evidence" value="ECO:0007669"/>
    <property type="project" value="UniProtKB-KW"/>
</dbReference>
<dbReference type="EMBL" id="AJWK01016155">
    <property type="status" value="NOT_ANNOTATED_CDS"/>
    <property type="molecule type" value="Genomic_DNA"/>
</dbReference>
<keyword evidence="8" id="KW-0472">Membrane</keyword>
<name>A0A1B0CKE9_LUTLO</name>
<dbReference type="Pfam" id="PF00067">
    <property type="entry name" value="p450"/>
    <property type="match status" value="1"/>
</dbReference>
<dbReference type="CDD" id="cd11054">
    <property type="entry name" value="CYP24A1-like"/>
    <property type="match status" value="1"/>
</dbReference>
<keyword evidence="8" id="KW-1133">Transmembrane helix</keyword>
<dbReference type="GO" id="GO:0016705">
    <property type="term" value="F:oxidoreductase activity, acting on paired donors, with incorporation or reduction of molecular oxygen"/>
    <property type="evidence" value="ECO:0007669"/>
    <property type="project" value="InterPro"/>
</dbReference>
<keyword evidence="4" id="KW-0479">Metal-binding</keyword>
<accession>A0A1B0CKE9</accession>
<keyword evidence="8" id="KW-0812">Transmembrane</keyword>
<feature type="transmembrane region" description="Helical" evidence="8">
    <location>
        <begin position="6"/>
        <end position="24"/>
    </location>
</feature>
<feature type="transmembrane region" description="Helical" evidence="8">
    <location>
        <begin position="533"/>
        <end position="552"/>
    </location>
</feature>
<evidence type="ECO:0000313" key="10">
    <source>
        <dbReference type="Proteomes" id="UP000092461"/>
    </source>
</evidence>
<evidence type="ECO:0000256" key="2">
    <source>
        <dbReference type="ARBA" id="ARBA00010617"/>
    </source>
</evidence>
<proteinExistence type="inferred from homology"/>
<evidence type="ECO:0008006" key="11">
    <source>
        <dbReference type="Google" id="ProtNLM"/>
    </source>
</evidence>
<evidence type="ECO:0000256" key="3">
    <source>
        <dbReference type="ARBA" id="ARBA00022617"/>
    </source>
</evidence>
<evidence type="ECO:0000256" key="4">
    <source>
        <dbReference type="ARBA" id="ARBA00022723"/>
    </source>
</evidence>
<keyword evidence="5" id="KW-0560">Oxidoreductase</keyword>
<dbReference type="VEuPathDB" id="VectorBase:LLONM1_003048"/>
<evidence type="ECO:0000256" key="6">
    <source>
        <dbReference type="ARBA" id="ARBA00023004"/>
    </source>
</evidence>
<reference evidence="9" key="1">
    <citation type="submission" date="2020-05" db="UniProtKB">
        <authorList>
            <consortium name="EnsemblMetazoa"/>
        </authorList>
    </citation>
    <scope>IDENTIFICATION</scope>
    <source>
        <strain evidence="9">Jacobina</strain>
    </source>
</reference>
<keyword evidence="3" id="KW-0349">Heme</keyword>
<comment type="similarity">
    <text evidence="2">Belongs to the cytochrome P450 family.</text>
</comment>
<dbReference type="GO" id="GO:0020037">
    <property type="term" value="F:heme binding"/>
    <property type="evidence" value="ECO:0007669"/>
    <property type="project" value="InterPro"/>
</dbReference>
<dbReference type="SUPFAM" id="SSF48264">
    <property type="entry name" value="Cytochrome P450"/>
    <property type="match status" value="1"/>
</dbReference>
<dbReference type="VEuPathDB" id="VectorBase:LLOJ005086"/>
<protein>
    <recommendedName>
        <fullName evidence="11">Cytochrome</fullName>
    </recommendedName>
</protein>
<dbReference type="GO" id="GO:0005506">
    <property type="term" value="F:iron ion binding"/>
    <property type="evidence" value="ECO:0007669"/>
    <property type="project" value="InterPro"/>
</dbReference>
<dbReference type="AlphaFoldDB" id="A0A1B0CKE9"/>
<dbReference type="InterPro" id="IPR036396">
    <property type="entry name" value="Cyt_P450_sf"/>
</dbReference>
<keyword evidence="7" id="KW-0503">Monooxygenase</keyword>
<evidence type="ECO:0000256" key="1">
    <source>
        <dbReference type="ARBA" id="ARBA00001971"/>
    </source>
</evidence>
<dbReference type="PANTHER" id="PTHR24279:SF120">
    <property type="entry name" value="CYTOCHROME P450"/>
    <property type="match status" value="1"/>
</dbReference>
<dbReference type="PANTHER" id="PTHR24279">
    <property type="entry name" value="CYTOCHROME P450"/>
    <property type="match status" value="1"/>
</dbReference>
<evidence type="ECO:0000313" key="9">
    <source>
        <dbReference type="EnsemblMetazoa" id="LLOJ005086-PA"/>
    </source>
</evidence>
<dbReference type="InterPro" id="IPR050479">
    <property type="entry name" value="CYP11_CYP27_families"/>
</dbReference>
<dbReference type="Proteomes" id="UP000092461">
    <property type="component" value="Unassembled WGS sequence"/>
</dbReference>
<evidence type="ECO:0000256" key="8">
    <source>
        <dbReference type="SAM" id="Phobius"/>
    </source>
</evidence>
<sequence>MSVTLILIYIVAAFVLCLFFRNNLLHAIIKYKHLESSQVTSDKDVYNIPGPTRFPIVGTKWIYFWNYKLNQLHSVYKDLNRRFGRIVLEVGDGTPVVHLFAKQDIEKVLKYPSKYPFRPPSEIFVYHRRARKDRYSSCGIVNEQGETWHKLRYGLTPNLTSPRILIGFLPILNEICDDFIELIKLKRNEDNVVINFQELVNALGLEALCALLLGRRMGFLAENPSEQVKNLASAVKTLFITQRDSFFGTGLWKYLPTKTWRDFVKSEDTIYETISSIVDKALDDEKREYNDLDVRNIFYSILSTPELDVKDKKSGIIDLMTAGVETLAHTLAFLLQHLSQNSASQLQIADEFRNCPPILSMDHLAEAMYTKACIQESYRLSPTTFAIARVIEDASINLSGYNLRAGTFVLCHTMIACHSEENFKFANHFLPERWITAGKDNSRFNLRHSPNLLMRSFQVEYCSEFDATFEFLLAPKTPVNIRFCDRRHTLELPLTNILIPMRKALNHCLILLWDVGIEHQLTQRQLTRKTPNTLVDALLFTLLLLLLIRQFGLYTH</sequence>
<dbReference type="InterPro" id="IPR001128">
    <property type="entry name" value="Cyt_P450"/>
</dbReference>
<dbReference type="EnsemblMetazoa" id="LLOJ005086-RA">
    <property type="protein sequence ID" value="LLOJ005086-PA"/>
    <property type="gene ID" value="LLOJ005086"/>
</dbReference>
<comment type="cofactor">
    <cofactor evidence="1">
        <name>heme</name>
        <dbReference type="ChEBI" id="CHEBI:30413"/>
    </cofactor>
</comment>
<evidence type="ECO:0000256" key="5">
    <source>
        <dbReference type="ARBA" id="ARBA00023002"/>
    </source>
</evidence>
<organism evidence="9 10">
    <name type="scientific">Lutzomyia longipalpis</name>
    <name type="common">Sand fly</name>
    <dbReference type="NCBI Taxonomy" id="7200"/>
    <lineage>
        <taxon>Eukaryota</taxon>
        <taxon>Metazoa</taxon>
        <taxon>Ecdysozoa</taxon>
        <taxon>Arthropoda</taxon>
        <taxon>Hexapoda</taxon>
        <taxon>Insecta</taxon>
        <taxon>Pterygota</taxon>
        <taxon>Neoptera</taxon>
        <taxon>Endopterygota</taxon>
        <taxon>Diptera</taxon>
        <taxon>Nematocera</taxon>
        <taxon>Psychodoidea</taxon>
        <taxon>Psychodidae</taxon>
        <taxon>Lutzomyia</taxon>
        <taxon>Lutzomyia</taxon>
    </lineage>
</organism>
<dbReference type="Gene3D" id="1.10.630.10">
    <property type="entry name" value="Cytochrome P450"/>
    <property type="match status" value="1"/>
</dbReference>
<evidence type="ECO:0000256" key="7">
    <source>
        <dbReference type="ARBA" id="ARBA00023033"/>
    </source>
</evidence>